<sequence>MHFPFLSHSATPGPCRQQHNLTAFDAEAHFKKMLLAGKPQAASTSAVSNNDLKLAEDDAAPIPPSKLKLSVRPASEHGFEFPPFGILYFCP</sequence>
<evidence type="ECO:0000313" key="2">
    <source>
        <dbReference type="Proteomes" id="UP001201812"/>
    </source>
</evidence>
<evidence type="ECO:0000313" key="1">
    <source>
        <dbReference type="EMBL" id="KAI1717174.1"/>
    </source>
</evidence>
<gene>
    <name evidence="1" type="ORF">DdX_06906</name>
</gene>
<organism evidence="1 2">
    <name type="scientific">Ditylenchus destructor</name>
    <dbReference type="NCBI Taxonomy" id="166010"/>
    <lineage>
        <taxon>Eukaryota</taxon>
        <taxon>Metazoa</taxon>
        <taxon>Ecdysozoa</taxon>
        <taxon>Nematoda</taxon>
        <taxon>Chromadorea</taxon>
        <taxon>Rhabditida</taxon>
        <taxon>Tylenchina</taxon>
        <taxon>Tylenchomorpha</taxon>
        <taxon>Sphaerularioidea</taxon>
        <taxon>Anguinidae</taxon>
        <taxon>Anguininae</taxon>
        <taxon>Ditylenchus</taxon>
    </lineage>
</organism>
<dbReference type="Proteomes" id="UP001201812">
    <property type="component" value="Unassembled WGS sequence"/>
</dbReference>
<dbReference type="EMBL" id="JAKKPZ010000009">
    <property type="protein sequence ID" value="KAI1717174.1"/>
    <property type="molecule type" value="Genomic_DNA"/>
</dbReference>
<name>A0AAD4N8D6_9BILA</name>
<comment type="caution">
    <text evidence="1">The sequence shown here is derived from an EMBL/GenBank/DDBJ whole genome shotgun (WGS) entry which is preliminary data.</text>
</comment>
<protein>
    <submittedName>
        <fullName evidence="1">Uncharacterized protein</fullName>
    </submittedName>
</protein>
<proteinExistence type="predicted"/>
<reference evidence="1" key="1">
    <citation type="submission" date="2022-01" db="EMBL/GenBank/DDBJ databases">
        <title>Genome Sequence Resource for Two Populations of Ditylenchus destructor, the Migratory Endoparasitic Phytonematode.</title>
        <authorList>
            <person name="Zhang H."/>
            <person name="Lin R."/>
            <person name="Xie B."/>
        </authorList>
    </citation>
    <scope>NUCLEOTIDE SEQUENCE</scope>
    <source>
        <strain evidence="1">BazhouSP</strain>
    </source>
</reference>
<accession>A0AAD4N8D6</accession>
<dbReference type="AlphaFoldDB" id="A0AAD4N8D6"/>
<keyword evidence="2" id="KW-1185">Reference proteome</keyword>